<name>A0A1G6Y8F3_9BACT</name>
<reference evidence="3" key="1">
    <citation type="submission" date="2016-10" db="EMBL/GenBank/DDBJ databases">
        <authorList>
            <person name="Varghese N."/>
            <person name="Submissions S."/>
        </authorList>
    </citation>
    <scope>NUCLEOTIDE SEQUENCE [LARGE SCALE GENOMIC DNA]</scope>
    <source>
        <strain evidence="3">DSM 25329</strain>
    </source>
</reference>
<keyword evidence="3" id="KW-1185">Reference proteome</keyword>
<dbReference type="STRING" id="659014.SAMN04487996_102377"/>
<evidence type="ECO:0000313" key="3">
    <source>
        <dbReference type="Proteomes" id="UP000198748"/>
    </source>
</evidence>
<dbReference type="EMBL" id="FNAN01000002">
    <property type="protein sequence ID" value="SDD86541.1"/>
    <property type="molecule type" value="Genomic_DNA"/>
</dbReference>
<proteinExistence type="predicted"/>
<dbReference type="RefSeq" id="WP_229212564.1">
    <property type="nucleotide sequence ID" value="NZ_FNAN01000002.1"/>
</dbReference>
<evidence type="ECO:0000313" key="2">
    <source>
        <dbReference type="EMBL" id="SDD86541.1"/>
    </source>
</evidence>
<evidence type="ECO:0000256" key="1">
    <source>
        <dbReference type="SAM" id="SignalP"/>
    </source>
</evidence>
<dbReference type="PROSITE" id="PS51257">
    <property type="entry name" value="PROKAR_LIPOPROTEIN"/>
    <property type="match status" value="1"/>
</dbReference>
<feature type="signal peptide" evidence="1">
    <location>
        <begin position="1"/>
        <end position="20"/>
    </location>
</feature>
<gene>
    <name evidence="2" type="ORF">SAMN04487996_102377</name>
</gene>
<dbReference type="Proteomes" id="UP000198748">
    <property type="component" value="Unassembled WGS sequence"/>
</dbReference>
<keyword evidence="1" id="KW-0732">Signal</keyword>
<dbReference type="InterPro" id="IPR032331">
    <property type="entry name" value="DUF4856"/>
</dbReference>
<protein>
    <recommendedName>
        <fullName evidence="4">DUF4856 domain-containing protein</fullName>
    </recommendedName>
</protein>
<sequence length="399" mass="42987">MLHYNFKLRAMLLASVVAFGLVSCSDDDEPTPPAQQDLRTKIDYAKVTPTTPYKALFIDAKGDTTADTKSGTDRYRMFQALNYYLGSAVRDSATLDATVMKNLFANSGNPFKDIKSGAVLVNGNDLNASGVQLRSITASSKSAAEAETNRAALETYFTQIAEASKSVKAKAEKGKAGKLGNYLVDSKGIEIAQIIQKGLIGALQLDYIGNIQLDKNLEADNKTLVSGKKYTALEHNWDEAFGLLTPNPIFLEGATDAAKGAKATESFLGSYLWEYNKASYAKIHTAFLKGRVAIVNNDKTELKTQATFIRTEMEKAIASAALGYLGKWKSGTDDATRAHAMGEGLGFIYSLRFASVNGADAAFSDAILLGLIGSPNGFWDLTNDKINAASDAITKKFKL</sequence>
<evidence type="ECO:0008006" key="4">
    <source>
        <dbReference type="Google" id="ProtNLM"/>
    </source>
</evidence>
<dbReference type="AlphaFoldDB" id="A0A1G6Y8F3"/>
<accession>A0A1G6Y8F3</accession>
<organism evidence="2 3">
    <name type="scientific">Dyadobacter soli</name>
    <dbReference type="NCBI Taxonomy" id="659014"/>
    <lineage>
        <taxon>Bacteria</taxon>
        <taxon>Pseudomonadati</taxon>
        <taxon>Bacteroidota</taxon>
        <taxon>Cytophagia</taxon>
        <taxon>Cytophagales</taxon>
        <taxon>Spirosomataceae</taxon>
        <taxon>Dyadobacter</taxon>
    </lineage>
</organism>
<dbReference type="Pfam" id="PF16148">
    <property type="entry name" value="DUF4856"/>
    <property type="match status" value="1"/>
</dbReference>
<feature type="chain" id="PRO_5011443504" description="DUF4856 domain-containing protein" evidence="1">
    <location>
        <begin position="21"/>
        <end position="399"/>
    </location>
</feature>